<reference evidence="2 3" key="1">
    <citation type="submission" date="2022-05" db="EMBL/GenBank/DDBJ databases">
        <authorList>
            <consortium name="Genoscope - CEA"/>
            <person name="William W."/>
        </authorList>
    </citation>
    <scope>NUCLEOTIDE SEQUENCE [LARGE SCALE GENOMIC DNA]</scope>
</reference>
<proteinExistence type="predicted"/>
<evidence type="ECO:0000313" key="3">
    <source>
        <dbReference type="Proteomes" id="UP001159428"/>
    </source>
</evidence>
<dbReference type="EMBL" id="CALNXJ010000039">
    <property type="protein sequence ID" value="CAH3144724.1"/>
    <property type="molecule type" value="Genomic_DNA"/>
</dbReference>
<dbReference type="Proteomes" id="UP001159428">
    <property type="component" value="Unassembled WGS sequence"/>
</dbReference>
<sequence>MDFHQTEYQFFYEDHPYPKVKLHFKKSVFFFKNVLVCLGSNIKIDNGGTATKARTTLFQDKLVRDASKFSIKMEGMTKDSSDLFEAVNPLSKNTKDGIKLHVQIQNSQTIAAVCCSGIYATAWLEHNSTNAKYEYAVLLKIDSYTSTASALWNRQDRKGNFKLYMVLQQDEKAHPTAELPKDATLHVGKTPKTSGDINKEEFYELESGDIEVEVNLSVDVNVKLSDEAFKRCMDLRLAINRVLK</sequence>
<dbReference type="PANTHER" id="PTHR37322">
    <property type="match status" value="1"/>
</dbReference>
<gene>
    <name evidence="2" type="ORF">PMEA_00021219</name>
</gene>
<dbReference type="GO" id="GO:0006027">
    <property type="term" value="P:glycosaminoglycan catabolic process"/>
    <property type="evidence" value="ECO:0007669"/>
    <property type="project" value="InterPro"/>
</dbReference>
<dbReference type="Pfam" id="PF02278">
    <property type="entry name" value="Lyase_8"/>
    <property type="match status" value="1"/>
</dbReference>
<organism evidence="2 3">
    <name type="scientific">Pocillopora meandrina</name>
    <dbReference type="NCBI Taxonomy" id="46732"/>
    <lineage>
        <taxon>Eukaryota</taxon>
        <taxon>Metazoa</taxon>
        <taxon>Cnidaria</taxon>
        <taxon>Anthozoa</taxon>
        <taxon>Hexacorallia</taxon>
        <taxon>Scleractinia</taxon>
        <taxon>Astrocoeniina</taxon>
        <taxon>Pocilloporidae</taxon>
        <taxon>Pocillopora</taxon>
    </lineage>
</organism>
<dbReference type="InterPro" id="IPR014718">
    <property type="entry name" value="GH-type_carb-bd"/>
</dbReference>
<dbReference type="AlphaFoldDB" id="A0AAU9XEV0"/>
<dbReference type="SUPFAM" id="SSF74650">
    <property type="entry name" value="Galactose mutarotase-like"/>
    <property type="match status" value="1"/>
</dbReference>
<dbReference type="GO" id="GO:0005576">
    <property type="term" value="C:extracellular region"/>
    <property type="evidence" value="ECO:0007669"/>
    <property type="project" value="InterPro"/>
</dbReference>
<dbReference type="InterPro" id="IPR039174">
    <property type="entry name" value="Chondroitin_ABC_lyase"/>
</dbReference>
<protein>
    <recommendedName>
        <fullName evidence="1">Polysaccharide lyase family 8 central domain-containing protein</fullName>
    </recommendedName>
</protein>
<feature type="domain" description="Polysaccharide lyase family 8 central" evidence="1">
    <location>
        <begin position="18"/>
        <end position="138"/>
    </location>
</feature>
<dbReference type="GO" id="GO:0005975">
    <property type="term" value="P:carbohydrate metabolic process"/>
    <property type="evidence" value="ECO:0007669"/>
    <property type="project" value="InterPro"/>
</dbReference>
<dbReference type="PANTHER" id="PTHR37322:SF3">
    <property type="entry name" value="CHONDROITIN SULFATE ABC EXOLYASE"/>
    <property type="match status" value="1"/>
</dbReference>
<dbReference type="Gene3D" id="2.70.98.10">
    <property type="match status" value="1"/>
</dbReference>
<comment type="caution">
    <text evidence="2">The sequence shown here is derived from an EMBL/GenBank/DDBJ whole genome shotgun (WGS) entry which is preliminary data.</text>
</comment>
<accession>A0AAU9XEV0</accession>
<evidence type="ECO:0000259" key="1">
    <source>
        <dbReference type="Pfam" id="PF02278"/>
    </source>
</evidence>
<evidence type="ECO:0000313" key="2">
    <source>
        <dbReference type="EMBL" id="CAH3144724.1"/>
    </source>
</evidence>
<dbReference type="GO" id="GO:0016829">
    <property type="term" value="F:lyase activity"/>
    <property type="evidence" value="ECO:0007669"/>
    <property type="project" value="InterPro"/>
</dbReference>
<keyword evidence="3" id="KW-1185">Reference proteome</keyword>
<name>A0AAU9XEV0_9CNID</name>
<dbReference type="InterPro" id="IPR011013">
    <property type="entry name" value="Gal_mutarotase_sf_dom"/>
</dbReference>
<dbReference type="InterPro" id="IPR003159">
    <property type="entry name" value="Lyase_8_central_dom"/>
</dbReference>
<dbReference type="GO" id="GO:0030246">
    <property type="term" value="F:carbohydrate binding"/>
    <property type="evidence" value="ECO:0007669"/>
    <property type="project" value="InterPro"/>
</dbReference>